<keyword evidence="1" id="KW-0472">Membrane</keyword>
<dbReference type="EMBL" id="PGOZ01000039">
    <property type="protein sequence ID" value="PJI31216.1"/>
    <property type="molecule type" value="Genomic_DNA"/>
</dbReference>
<reference evidence="2 4" key="2">
    <citation type="submission" date="2017-11" db="EMBL/GenBank/DDBJ databases">
        <authorList>
            <person name="Han C.G."/>
        </authorList>
    </citation>
    <scope>NUCLEOTIDE SEQUENCE [LARGE SCALE GENOMIC DNA]</scope>
    <source>
        <strain evidence="2 4">ANC 5347</strain>
    </source>
</reference>
<dbReference type="EMBL" id="PHRG01000012">
    <property type="protein sequence ID" value="PJO74387.1"/>
    <property type="molecule type" value="Genomic_DNA"/>
</dbReference>
<accession>A0A2H9UHN1</accession>
<evidence type="ECO:0000313" key="2">
    <source>
        <dbReference type="EMBL" id="PJI31216.1"/>
    </source>
</evidence>
<accession>A0A2H9YP40</accession>
<dbReference type="Proteomes" id="UP000243446">
    <property type="component" value="Unassembled WGS sequence"/>
</dbReference>
<keyword evidence="1" id="KW-1133">Transmembrane helix</keyword>
<dbReference type="RefSeq" id="WP_100358270.1">
    <property type="nucleotide sequence ID" value="NZ_CBDBYO010000019.1"/>
</dbReference>
<protein>
    <recommendedName>
        <fullName evidence="6">DUF1634 domain-containing protein</fullName>
    </recommendedName>
</protein>
<feature type="transmembrane region" description="Helical" evidence="1">
    <location>
        <begin position="6"/>
        <end position="26"/>
    </location>
</feature>
<comment type="caution">
    <text evidence="2">The sequence shown here is derived from an EMBL/GenBank/DDBJ whole genome shotgun (WGS) entry which is preliminary data.</text>
</comment>
<keyword evidence="1" id="KW-0812">Transmembrane</keyword>
<feature type="transmembrane region" description="Helical" evidence="1">
    <location>
        <begin position="33"/>
        <end position="58"/>
    </location>
</feature>
<dbReference type="Proteomes" id="UP000242351">
    <property type="component" value="Unassembled WGS sequence"/>
</dbReference>
<feature type="transmembrane region" description="Helical" evidence="1">
    <location>
        <begin position="64"/>
        <end position="84"/>
    </location>
</feature>
<name>A0A2H9UHN1_9GAMM</name>
<dbReference type="GeneID" id="97176429"/>
<sequence>MIWIAIMGLLWLSCFGFYAVSAKQILKTRKSRYAFLANFPTYTKFAAGIFLFVVMVLLRTRFSYSISFVALWVFLSPVLFIFILKMNKAF</sequence>
<reference evidence="2 4" key="3">
    <citation type="submission" date="2017-12" db="EMBL/GenBank/DDBJ databases">
        <title>Revising the taxonomy of the Acinetobacter lwoffii group: the description of Acinetobacter pseudolwoffii sp. nov. and emended description of Acinetobacter lwoffii.</title>
        <authorList>
            <person name="Nemec A."/>
        </authorList>
    </citation>
    <scope>NUCLEOTIDE SEQUENCE [LARGE SCALE GENOMIC DNA]</scope>
    <source>
        <strain evidence="2 4">ANC 5347</strain>
    </source>
</reference>
<evidence type="ECO:0000313" key="4">
    <source>
        <dbReference type="Proteomes" id="UP000242351"/>
    </source>
</evidence>
<evidence type="ECO:0008006" key="6">
    <source>
        <dbReference type="Google" id="ProtNLM"/>
    </source>
</evidence>
<evidence type="ECO:0000313" key="3">
    <source>
        <dbReference type="EMBL" id="PJO74387.1"/>
    </source>
</evidence>
<evidence type="ECO:0000256" key="1">
    <source>
        <dbReference type="SAM" id="Phobius"/>
    </source>
</evidence>
<organism evidence="2 4">
    <name type="scientific">Acinetobacter pseudolwoffii</name>
    <dbReference type="NCBI Taxonomy" id="2053287"/>
    <lineage>
        <taxon>Bacteria</taxon>
        <taxon>Pseudomonadati</taxon>
        <taxon>Pseudomonadota</taxon>
        <taxon>Gammaproteobacteria</taxon>
        <taxon>Moraxellales</taxon>
        <taxon>Moraxellaceae</taxon>
        <taxon>Acinetobacter</taxon>
    </lineage>
</organism>
<dbReference type="AlphaFoldDB" id="A0A2H9UHN1"/>
<reference evidence="3 5" key="1">
    <citation type="submission" date="2017-11" db="EMBL/GenBank/DDBJ databases">
        <title>Revising the taxonomy of the Acinetobacter lwoffii group: the description of Acinetobacter pseudolwoffii sp. nov. and emended description of Acinetobacter lwoffii.</title>
        <authorList>
            <person name="Nemec A."/>
            <person name="Radolfova-Krizova L."/>
        </authorList>
    </citation>
    <scope>NUCLEOTIDE SEQUENCE [LARGE SCALE GENOMIC DNA]</scope>
    <source>
        <strain evidence="3 5">ANC 5044</strain>
    </source>
</reference>
<proteinExistence type="predicted"/>
<gene>
    <name evidence="2" type="ORF">CU320_15370</name>
    <name evidence="3" type="ORF">CWI32_14180</name>
</gene>
<evidence type="ECO:0000313" key="5">
    <source>
        <dbReference type="Proteomes" id="UP000243446"/>
    </source>
</evidence>